<evidence type="ECO:0000313" key="4">
    <source>
        <dbReference type="EMBL" id="QJW99491.1"/>
    </source>
</evidence>
<dbReference type="RefSeq" id="WP_171474450.1">
    <property type="nucleotide sequence ID" value="NZ_CP053452.2"/>
</dbReference>
<gene>
    <name evidence="4" type="ORF">FTUN_7103</name>
</gene>
<organism evidence="4 5">
    <name type="scientific">Frigoriglobus tundricola</name>
    <dbReference type="NCBI Taxonomy" id="2774151"/>
    <lineage>
        <taxon>Bacteria</taxon>
        <taxon>Pseudomonadati</taxon>
        <taxon>Planctomycetota</taxon>
        <taxon>Planctomycetia</taxon>
        <taxon>Gemmatales</taxon>
        <taxon>Gemmataceae</taxon>
        <taxon>Frigoriglobus</taxon>
    </lineage>
</organism>
<accession>A0A6M5Z218</accession>
<dbReference type="Pfam" id="PF07963">
    <property type="entry name" value="N_methyl"/>
    <property type="match status" value="1"/>
</dbReference>
<keyword evidence="2" id="KW-1133">Transmembrane helix</keyword>
<sequence>MRRSRIGFTLLELLVVIGILAVLIGLLLPAVQKVRELSLRMRSENNVKQFSLAVLTYADTRDGQLPSTDYRSPAFPLNVHQCAEMILRSDSFASGAKWIFHWEQTFLSPADPSVDWFVSQDAANRAALEPGSVGANSYQGLAPTSYTANAQVFRGSPRYPFGILDGVSNTIFYAERYADCRLNADDYADQFVMFAWGGPNFAPGASEDQVYPVQVPGGVSQPSRSGATFQPRPVWHPRPGTPDGVLELYTNPPPGYCDPTIPQTPHTAGMIVGLGDGSVRTITSARKLLKTRRVHIEALMGLAIVR</sequence>
<dbReference type="SUPFAM" id="SSF54523">
    <property type="entry name" value="Pili subunits"/>
    <property type="match status" value="1"/>
</dbReference>
<dbReference type="AlphaFoldDB" id="A0A6M5Z218"/>
<dbReference type="Proteomes" id="UP000503447">
    <property type="component" value="Chromosome"/>
</dbReference>
<feature type="domain" description="DUF1559" evidence="3">
    <location>
        <begin position="32"/>
        <end position="284"/>
    </location>
</feature>
<dbReference type="PANTHER" id="PTHR30093:SF2">
    <property type="entry name" value="TYPE II SECRETION SYSTEM PROTEIN H"/>
    <property type="match status" value="1"/>
</dbReference>
<dbReference type="InterPro" id="IPR012902">
    <property type="entry name" value="N_methyl_site"/>
</dbReference>
<dbReference type="InterPro" id="IPR045584">
    <property type="entry name" value="Pilin-like"/>
</dbReference>
<protein>
    <recommendedName>
        <fullName evidence="3">DUF1559 domain-containing protein</fullName>
    </recommendedName>
</protein>
<dbReference type="KEGG" id="ftj:FTUN_7103"/>
<evidence type="ECO:0000313" key="5">
    <source>
        <dbReference type="Proteomes" id="UP000503447"/>
    </source>
</evidence>
<dbReference type="NCBIfam" id="TIGR02532">
    <property type="entry name" value="IV_pilin_GFxxxE"/>
    <property type="match status" value="1"/>
</dbReference>
<proteinExistence type="predicted"/>
<keyword evidence="2" id="KW-0812">Transmembrane</keyword>
<dbReference type="EMBL" id="CP053452">
    <property type="protein sequence ID" value="QJW99491.1"/>
    <property type="molecule type" value="Genomic_DNA"/>
</dbReference>
<reference evidence="5" key="1">
    <citation type="submission" date="2020-05" db="EMBL/GenBank/DDBJ databases">
        <title>Frigoriglobus tundricola gen. nov., sp. nov., a psychrotolerant cellulolytic planctomycete of the family Gemmataceae with two divergent copies of 16S rRNA gene.</title>
        <authorList>
            <person name="Kulichevskaya I.S."/>
            <person name="Ivanova A.A."/>
            <person name="Naumoff D.G."/>
            <person name="Beletsky A.V."/>
            <person name="Rijpstra W.I.C."/>
            <person name="Sinninghe Damste J.S."/>
            <person name="Mardanov A.V."/>
            <person name="Ravin N.V."/>
            <person name="Dedysh S.N."/>
        </authorList>
    </citation>
    <scope>NUCLEOTIDE SEQUENCE [LARGE SCALE GENOMIC DNA]</scope>
    <source>
        <strain evidence="5">PL17</strain>
    </source>
</reference>
<evidence type="ECO:0000256" key="1">
    <source>
        <dbReference type="SAM" id="MobiDB-lite"/>
    </source>
</evidence>
<dbReference type="InterPro" id="IPR011453">
    <property type="entry name" value="DUF1559"/>
</dbReference>
<keyword evidence="5" id="KW-1185">Reference proteome</keyword>
<feature type="transmembrane region" description="Helical" evidence="2">
    <location>
        <begin position="6"/>
        <end position="31"/>
    </location>
</feature>
<dbReference type="Pfam" id="PF07596">
    <property type="entry name" value="SBP_bac_10"/>
    <property type="match status" value="1"/>
</dbReference>
<name>A0A6M5Z218_9BACT</name>
<dbReference type="PANTHER" id="PTHR30093">
    <property type="entry name" value="GENERAL SECRETION PATHWAY PROTEIN G"/>
    <property type="match status" value="1"/>
</dbReference>
<evidence type="ECO:0000259" key="3">
    <source>
        <dbReference type="Pfam" id="PF07596"/>
    </source>
</evidence>
<evidence type="ECO:0000256" key="2">
    <source>
        <dbReference type="SAM" id="Phobius"/>
    </source>
</evidence>
<feature type="region of interest" description="Disordered" evidence="1">
    <location>
        <begin position="218"/>
        <end position="237"/>
    </location>
</feature>
<keyword evidence="2" id="KW-0472">Membrane</keyword>
<dbReference type="Gene3D" id="3.30.700.10">
    <property type="entry name" value="Glycoprotein, Type 4 Pilin"/>
    <property type="match status" value="1"/>
</dbReference>